<dbReference type="Pfam" id="PF10242">
    <property type="entry name" value="L_HMGIC_fpl"/>
    <property type="match status" value="1"/>
</dbReference>
<reference evidence="6" key="1">
    <citation type="submission" date="2021-12" db="EMBL/GenBank/DDBJ databases">
        <authorList>
            <person name="King R."/>
        </authorList>
    </citation>
    <scope>NUCLEOTIDE SEQUENCE</scope>
</reference>
<dbReference type="PANTHER" id="PTHR12489:SF19">
    <property type="entry name" value="LHFPL TETRASPAN SUBFAMILY MEMBER 2 PROTEIN"/>
    <property type="match status" value="1"/>
</dbReference>
<evidence type="ECO:0000256" key="5">
    <source>
        <dbReference type="SAM" id="Phobius"/>
    </source>
</evidence>
<sequence>MMGYIILTVRSMSWMLLTLMATLMIYSALLNPSWLTAKPQMATFENETISYTPSVGVYAKCIKPISLNHPSCTFIGIDGLATDSEIYPTVWKAATLFLYFGLFIMSITVVTSIISCCFQSIFRKSIFTLSGVAQGVAGISFIVCVMLYPMAWGTTRVQKLCGRDASPFYINDCSIGNGLYVAVFGTLLTFACACLSLPAEKSTSSDKVQDEIFKGRRFICLK</sequence>
<feature type="transmembrane region" description="Helical" evidence="5">
    <location>
        <begin position="125"/>
        <end position="148"/>
    </location>
</feature>
<organism evidence="6 7">
    <name type="scientific">Brassicogethes aeneus</name>
    <name type="common">Rape pollen beetle</name>
    <name type="synonym">Meligethes aeneus</name>
    <dbReference type="NCBI Taxonomy" id="1431903"/>
    <lineage>
        <taxon>Eukaryota</taxon>
        <taxon>Metazoa</taxon>
        <taxon>Ecdysozoa</taxon>
        <taxon>Arthropoda</taxon>
        <taxon>Hexapoda</taxon>
        <taxon>Insecta</taxon>
        <taxon>Pterygota</taxon>
        <taxon>Neoptera</taxon>
        <taxon>Endopterygota</taxon>
        <taxon>Coleoptera</taxon>
        <taxon>Polyphaga</taxon>
        <taxon>Cucujiformia</taxon>
        <taxon>Nitidulidae</taxon>
        <taxon>Meligethinae</taxon>
        <taxon>Brassicogethes</taxon>
    </lineage>
</organism>
<evidence type="ECO:0000256" key="3">
    <source>
        <dbReference type="ARBA" id="ARBA00022989"/>
    </source>
</evidence>
<dbReference type="GO" id="GO:0016020">
    <property type="term" value="C:membrane"/>
    <property type="evidence" value="ECO:0007669"/>
    <property type="project" value="UniProtKB-SubCell"/>
</dbReference>
<proteinExistence type="predicted"/>
<dbReference type="InterPro" id="IPR019372">
    <property type="entry name" value="LHFPL"/>
</dbReference>
<name>A0A9P0FE00_BRAAE</name>
<comment type="subcellular location">
    <subcellularLocation>
        <location evidence="1">Membrane</location>
        <topology evidence="1">Multi-pass membrane protein</topology>
    </subcellularLocation>
</comment>
<evidence type="ECO:0000256" key="1">
    <source>
        <dbReference type="ARBA" id="ARBA00004141"/>
    </source>
</evidence>
<evidence type="ECO:0000313" key="6">
    <source>
        <dbReference type="EMBL" id="CAH0552000.1"/>
    </source>
</evidence>
<evidence type="ECO:0008006" key="8">
    <source>
        <dbReference type="Google" id="ProtNLM"/>
    </source>
</evidence>
<feature type="transmembrane region" description="Helical" evidence="5">
    <location>
        <begin position="178"/>
        <end position="197"/>
    </location>
</feature>
<evidence type="ECO:0000256" key="2">
    <source>
        <dbReference type="ARBA" id="ARBA00022692"/>
    </source>
</evidence>
<feature type="transmembrane region" description="Helical" evidence="5">
    <location>
        <begin position="12"/>
        <end position="29"/>
    </location>
</feature>
<gene>
    <name evidence="6" type="ORF">MELIAE_LOCUS4483</name>
</gene>
<keyword evidence="3 5" id="KW-1133">Transmembrane helix</keyword>
<dbReference type="AlphaFoldDB" id="A0A9P0FE00"/>
<evidence type="ECO:0000256" key="4">
    <source>
        <dbReference type="ARBA" id="ARBA00023136"/>
    </source>
</evidence>
<evidence type="ECO:0000313" key="7">
    <source>
        <dbReference type="Proteomes" id="UP001154078"/>
    </source>
</evidence>
<keyword evidence="4 5" id="KW-0472">Membrane</keyword>
<dbReference type="Gene3D" id="1.20.140.150">
    <property type="match status" value="1"/>
</dbReference>
<feature type="transmembrane region" description="Helical" evidence="5">
    <location>
        <begin position="96"/>
        <end position="118"/>
    </location>
</feature>
<dbReference type="Proteomes" id="UP001154078">
    <property type="component" value="Chromosome 2"/>
</dbReference>
<dbReference type="EMBL" id="OV121133">
    <property type="protein sequence ID" value="CAH0552000.1"/>
    <property type="molecule type" value="Genomic_DNA"/>
</dbReference>
<dbReference type="OrthoDB" id="10048434at2759"/>
<protein>
    <recommendedName>
        <fullName evidence="8">Lipoma HMGIC fusion partner-like 2 protein</fullName>
    </recommendedName>
</protein>
<keyword evidence="2 5" id="KW-0812">Transmembrane</keyword>
<keyword evidence="7" id="KW-1185">Reference proteome</keyword>
<dbReference type="PANTHER" id="PTHR12489">
    <property type="entry name" value="LIPOMA HMGIC FUSION PARTNER-LIKE PROTEIN"/>
    <property type="match status" value="1"/>
</dbReference>
<accession>A0A9P0FE00</accession>